<comment type="caution">
    <text evidence="1">The sequence shown here is derived from an EMBL/GenBank/DDBJ whole genome shotgun (WGS) entry which is preliminary data.</text>
</comment>
<sequence>MYKHALNNDSLMFFYIVMPSCLYNSVESSYYKVHDNFLVQLFYHQYYQFEKETYSIIDKYYCQM</sequence>
<gene>
    <name evidence="1" type="ORF">GCM10011506_44820</name>
</gene>
<dbReference type="EMBL" id="BMEC01000019">
    <property type="protein sequence ID" value="GGC54209.1"/>
    <property type="molecule type" value="Genomic_DNA"/>
</dbReference>
<dbReference type="Proteomes" id="UP000636010">
    <property type="component" value="Unassembled WGS sequence"/>
</dbReference>
<reference evidence="2" key="1">
    <citation type="journal article" date="2019" name="Int. J. Syst. Evol. Microbiol.">
        <title>The Global Catalogue of Microorganisms (GCM) 10K type strain sequencing project: providing services to taxonomists for standard genome sequencing and annotation.</title>
        <authorList>
            <consortium name="The Broad Institute Genomics Platform"/>
            <consortium name="The Broad Institute Genome Sequencing Center for Infectious Disease"/>
            <person name="Wu L."/>
            <person name="Ma J."/>
        </authorList>
    </citation>
    <scope>NUCLEOTIDE SEQUENCE [LARGE SCALE GENOMIC DNA]</scope>
    <source>
        <strain evidence="2">CGMCC 1.10832</strain>
    </source>
</reference>
<evidence type="ECO:0000313" key="2">
    <source>
        <dbReference type="Proteomes" id="UP000636010"/>
    </source>
</evidence>
<accession>A0ABQ1N507</accession>
<evidence type="ECO:0000313" key="1">
    <source>
        <dbReference type="EMBL" id="GGC54209.1"/>
    </source>
</evidence>
<proteinExistence type="predicted"/>
<name>A0ABQ1N507_9BACT</name>
<keyword evidence="2" id="KW-1185">Reference proteome</keyword>
<organism evidence="1 2">
    <name type="scientific">Marivirga lumbricoides</name>
    <dbReference type="NCBI Taxonomy" id="1046115"/>
    <lineage>
        <taxon>Bacteria</taxon>
        <taxon>Pseudomonadati</taxon>
        <taxon>Bacteroidota</taxon>
        <taxon>Cytophagia</taxon>
        <taxon>Cytophagales</taxon>
        <taxon>Marivirgaceae</taxon>
        <taxon>Marivirga</taxon>
    </lineage>
</organism>
<protein>
    <submittedName>
        <fullName evidence="1">Uncharacterized protein</fullName>
    </submittedName>
</protein>